<dbReference type="InterPro" id="IPR004840">
    <property type="entry name" value="Amino_acid_permease_CS"/>
</dbReference>
<keyword evidence="4" id="KW-1003">Cell membrane</keyword>
<evidence type="ECO:0000256" key="8">
    <source>
        <dbReference type="ARBA" id="ARBA00022989"/>
    </source>
</evidence>
<feature type="transmembrane region" description="Helical" evidence="10">
    <location>
        <begin position="179"/>
        <end position="199"/>
    </location>
</feature>
<feature type="transmembrane region" description="Helical" evidence="10">
    <location>
        <begin position="314"/>
        <end position="335"/>
    </location>
</feature>
<evidence type="ECO:0000256" key="6">
    <source>
        <dbReference type="ARBA" id="ARBA00022692"/>
    </source>
</evidence>
<evidence type="ECO:0000256" key="1">
    <source>
        <dbReference type="ARBA" id="ARBA00004429"/>
    </source>
</evidence>
<evidence type="ECO:0000256" key="10">
    <source>
        <dbReference type="SAM" id="Phobius"/>
    </source>
</evidence>
<dbReference type="PIRSF" id="PIRSF006060">
    <property type="entry name" value="AA_transporter"/>
    <property type="match status" value="1"/>
</dbReference>
<feature type="transmembrane region" description="Helical" evidence="10">
    <location>
        <begin position="406"/>
        <end position="427"/>
    </location>
</feature>
<evidence type="ECO:0000256" key="5">
    <source>
        <dbReference type="ARBA" id="ARBA00022519"/>
    </source>
</evidence>
<feature type="transmembrane region" description="Helical" evidence="10">
    <location>
        <begin position="380"/>
        <end position="400"/>
    </location>
</feature>
<evidence type="ECO:0000256" key="2">
    <source>
        <dbReference type="ARBA" id="ARBA00008583"/>
    </source>
</evidence>
<feature type="domain" description="Amino acid permease/ SLC12A" evidence="11">
    <location>
        <begin position="31"/>
        <end position="492"/>
    </location>
</feature>
<comment type="similarity">
    <text evidence="2">Belongs to the amino acid-polyamine-organocation (APC) superfamily. Amino acid transporter (AAT) (TC 2.A.3.1) family.</text>
</comment>
<dbReference type="Pfam" id="PF00324">
    <property type="entry name" value="AA_permease"/>
    <property type="match status" value="1"/>
</dbReference>
<evidence type="ECO:0000256" key="7">
    <source>
        <dbReference type="ARBA" id="ARBA00022970"/>
    </source>
</evidence>
<feature type="transmembrane region" description="Helical" evidence="10">
    <location>
        <begin position="447"/>
        <end position="464"/>
    </location>
</feature>
<evidence type="ECO:0000259" key="11">
    <source>
        <dbReference type="Pfam" id="PF00324"/>
    </source>
</evidence>
<evidence type="ECO:0000256" key="9">
    <source>
        <dbReference type="ARBA" id="ARBA00023136"/>
    </source>
</evidence>
<reference evidence="12 13" key="1">
    <citation type="submission" date="2012-01" db="EMBL/GenBank/DDBJ databases">
        <title>The Genome Sequence of Scardovia wiggsiae F0424.</title>
        <authorList>
            <consortium name="The Broad Institute Genome Sequencing Platform"/>
            <person name="Earl A."/>
            <person name="Ward D."/>
            <person name="Feldgarden M."/>
            <person name="Gevers D."/>
            <person name="Izard J."/>
            <person name="Ganesan A."/>
            <person name="Baranova O.V."/>
            <person name="Blanton J.M."/>
            <person name="Tanner A.C."/>
            <person name="Mathney J."/>
            <person name="Dewhirst F.E."/>
            <person name="Young S.K."/>
            <person name="Zeng Q."/>
            <person name="Gargeya S."/>
            <person name="Fitzgerald M."/>
            <person name="Haas B."/>
            <person name="Abouelleil A."/>
            <person name="Alvarado L."/>
            <person name="Arachchi H.M."/>
            <person name="Berlin A."/>
            <person name="Chapman S.B."/>
            <person name="Gearin G."/>
            <person name="Goldberg J."/>
            <person name="Griggs A."/>
            <person name="Gujja S."/>
            <person name="Hansen M."/>
            <person name="Heiman D."/>
            <person name="Howarth C."/>
            <person name="Larimer J."/>
            <person name="Lui A."/>
            <person name="MacDonald P.J.P."/>
            <person name="McCowen C."/>
            <person name="Montmayeur A."/>
            <person name="Murphy C."/>
            <person name="Neiman D."/>
            <person name="Pearson M."/>
            <person name="Priest M."/>
            <person name="Roberts A."/>
            <person name="Saif S."/>
            <person name="Shea T."/>
            <person name="Sisk P."/>
            <person name="Stolte C."/>
            <person name="Sykes S."/>
            <person name="Wortman J."/>
            <person name="Nusbaum C."/>
            <person name="Birren B."/>
        </authorList>
    </citation>
    <scope>NUCLEOTIDE SEQUENCE [LARGE SCALE GENOMIC DNA]</scope>
    <source>
        <strain evidence="12 13">F0424</strain>
    </source>
</reference>
<accession>J0D4F4</accession>
<keyword evidence="6 10" id="KW-0812">Transmembrane</keyword>
<feature type="transmembrane region" description="Helical" evidence="10">
    <location>
        <begin position="275"/>
        <end position="294"/>
    </location>
</feature>
<dbReference type="PROSITE" id="PS00218">
    <property type="entry name" value="AMINO_ACID_PERMEASE_1"/>
    <property type="match status" value="1"/>
</dbReference>
<dbReference type="RefSeq" id="WP_007147794.1">
    <property type="nucleotide sequence ID" value="NZ_AKCI01000001.1"/>
</dbReference>
<dbReference type="Proteomes" id="UP000006415">
    <property type="component" value="Unassembled WGS sequence"/>
</dbReference>
<comment type="caution">
    <text evidence="12">The sequence shown here is derived from an EMBL/GenBank/DDBJ whole genome shotgun (WGS) entry which is preliminary data.</text>
</comment>
<evidence type="ECO:0000313" key="12">
    <source>
        <dbReference type="EMBL" id="EJD64855.1"/>
    </source>
</evidence>
<keyword evidence="13" id="KW-1185">Reference proteome</keyword>
<gene>
    <name evidence="12" type="ORF">HMPREF9156_00730</name>
</gene>
<dbReference type="PANTHER" id="PTHR43495:SF4">
    <property type="entry name" value="AROMATIC AMINO ACID TRANSPORT PROTEIN AROP"/>
    <property type="match status" value="1"/>
</dbReference>
<sequence>MVSGSPTDNSLDSVEQLDTHNKMERGLSNRHVQFIAIGGTIGTGLFLGSGKSIALTGPSIVLVYIVVGLVMFILMRAIGELMYNDPSQHTFINFITKYVGKGWGYFAQWSYWIVLVLIGMTELTAVSKYFVEFFRTYNIDLSSWKWLIEIAFLAVLVLINLIAVKAFGEAEFWFAMIKITLIIGMIVTAIVMLIIHYRYPAVSIRTTNSVISSPAGEVSLANIFRGFSIAPHGWYNFAIAFPMVFFAYQLIEFVGVTVSETKNPRPVLKKATNQIIYRILIFYVGALIAIMTIVPWRNFVPDKTGEFVSPFIMVFKYAGIDWAAALVFFVVITAASSSLNSLLFSAGRHLYQVANESRQGSVLRFFSLEQVSGHKVPARAILMSGLFILLSPAVSLFPAVTQAFTWFSSASSAVIIGIYILTVIAHWKYRRSADFSADGFLMPAYKIFDALAIAFFILIYISLFMAADTVWLAVGGLVWFTVFGVWSHFRVRRMQERHTASL</sequence>
<keyword evidence="9 10" id="KW-0472">Membrane</keyword>
<protein>
    <recommendedName>
        <fullName evidence="11">Amino acid permease/ SLC12A domain-containing protein</fullName>
    </recommendedName>
</protein>
<keyword evidence="8 10" id="KW-1133">Transmembrane helix</keyword>
<evidence type="ECO:0000256" key="3">
    <source>
        <dbReference type="ARBA" id="ARBA00022448"/>
    </source>
</evidence>
<dbReference type="AlphaFoldDB" id="J0D4F4"/>
<dbReference type="GO" id="GO:0006865">
    <property type="term" value="P:amino acid transport"/>
    <property type="evidence" value="ECO:0007669"/>
    <property type="project" value="UniProtKB-KW"/>
</dbReference>
<dbReference type="HOGENOM" id="CLU_007946_9_3_11"/>
<feature type="transmembrane region" description="Helical" evidence="10">
    <location>
        <begin position="470"/>
        <end position="489"/>
    </location>
</feature>
<organism evidence="12 13">
    <name type="scientific">Scardovia wiggsiae F0424</name>
    <dbReference type="NCBI Taxonomy" id="857290"/>
    <lineage>
        <taxon>Bacteria</taxon>
        <taxon>Bacillati</taxon>
        <taxon>Actinomycetota</taxon>
        <taxon>Actinomycetes</taxon>
        <taxon>Bifidobacteriales</taxon>
        <taxon>Bifidobacteriaceae</taxon>
        <taxon>Scardovia</taxon>
    </lineage>
</organism>
<dbReference type="GO" id="GO:0005886">
    <property type="term" value="C:plasma membrane"/>
    <property type="evidence" value="ECO:0007669"/>
    <property type="project" value="UniProtKB-SubCell"/>
</dbReference>
<name>J0D4F4_9BIFI</name>
<feature type="transmembrane region" description="Helical" evidence="10">
    <location>
        <begin position="61"/>
        <end position="83"/>
    </location>
</feature>
<feature type="transmembrane region" description="Helical" evidence="10">
    <location>
        <begin position="234"/>
        <end position="254"/>
    </location>
</feature>
<proteinExistence type="inferred from homology"/>
<dbReference type="eggNOG" id="COG1113">
    <property type="taxonomic scope" value="Bacteria"/>
</dbReference>
<dbReference type="PANTHER" id="PTHR43495">
    <property type="entry name" value="GABA PERMEASE"/>
    <property type="match status" value="1"/>
</dbReference>
<dbReference type="OrthoDB" id="5297508at2"/>
<evidence type="ECO:0000256" key="4">
    <source>
        <dbReference type="ARBA" id="ARBA00022475"/>
    </source>
</evidence>
<keyword evidence="3" id="KW-0813">Transport</keyword>
<dbReference type="GO" id="GO:0055085">
    <property type="term" value="P:transmembrane transport"/>
    <property type="evidence" value="ECO:0007669"/>
    <property type="project" value="InterPro"/>
</dbReference>
<keyword evidence="7" id="KW-0029">Amino-acid transport</keyword>
<feature type="transmembrane region" description="Helical" evidence="10">
    <location>
        <begin position="146"/>
        <end position="167"/>
    </location>
</feature>
<dbReference type="Gene3D" id="1.20.1740.10">
    <property type="entry name" value="Amino acid/polyamine transporter I"/>
    <property type="match status" value="1"/>
</dbReference>
<dbReference type="InterPro" id="IPR004841">
    <property type="entry name" value="AA-permease/SLC12A_dom"/>
</dbReference>
<dbReference type="EMBL" id="AGZS01000003">
    <property type="protein sequence ID" value="EJD64855.1"/>
    <property type="molecule type" value="Genomic_DNA"/>
</dbReference>
<comment type="subcellular location">
    <subcellularLocation>
        <location evidence="1">Cell inner membrane</location>
        <topology evidence="1">Multi-pass membrane protein</topology>
    </subcellularLocation>
</comment>
<feature type="transmembrane region" description="Helical" evidence="10">
    <location>
        <begin position="103"/>
        <end position="126"/>
    </location>
</feature>
<evidence type="ECO:0000313" key="13">
    <source>
        <dbReference type="Proteomes" id="UP000006415"/>
    </source>
</evidence>
<keyword evidence="5" id="KW-0997">Cell inner membrane</keyword>